<evidence type="ECO:0000256" key="11">
    <source>
        <dbReference type="ARBA" id="ARBA00049348"/>
    </source>
</evidence>
<dbReference type="EMBL" id="KL142394">
    <property type="protein sequence ID" value="KDR71059.1"/>
    <property type="molecule type" value="Genomic_DNA"/>
</dbReference>
<comment type="catalytic activity">
    <reaction evidence="11">
        <text>a 6-O-methyl-2'-deoxyguanosine in DNA + L-cysteinyl-[protein] = S-methyl-L-cysteinyl-[protein] + a 2'-deoxyguanosine in DNA</text>
        <dbReference type="Rhea" id="RHEA:24000"/>
        <dbReference type="Rhea" id="RHEA-COMP:10131"/>
        <dbReference type="Rhea" id="RHEA-COMP:10132"/>
        <dbReference type="Rhea" id="RHEA-COMP:11367"/>
        <dbReference type="Rhea" id="RHEA-COMP:11368"/>
        <dbReference type="ChEBI" id="CHEBI:29950"/>
        <dbReference type="ChEBI" id="CHEBI:82612"/>
        <dbReference type="ChEBI" id="CHEBI:85445"/>
        <dbReference type="ChEBI" id="CHEBI:85448"/>
        <dbReference type="EC" id="2.1.1.63"/>
    </reaction>
</comment>
<keyword evidence="8" id="KW-0234">DNA repair</keyword>
<dbReference type="Proteomes" id="UP000027222">
    <property type="component" value="Unassembled WGS sequence"/>
</dbReference>
<organism evidence="13 14">
    <name type="scientific">Galerina marginata (strain CBS 339.88)</name>
    <dbReference type="NCBI Taxonomy" id="685588"/>
    <lineage>
        <taxon>Eukaryota</taxon>
        <taxon>Fungi</taxon>
        <taxon>Dikarya</taxon>
        <taxon>Basidiomycota</taxon>
        <taxon>Agaricomycotina</taxon>
        <taxon>Agaricomycetes</taxon>
        <taxon>Agaricomycetidae</taxon>
        <taxon>Agaricales</taxon>
        <taxon>Agaricineae</taxon>
        <taxon>Strophariaceae</taxon>
        <taxon>Galerina</taxon>
    </lineage>
</organism>
<dbReference type="STRING" id="685588.A0A067STP5"/>
<evidence type="ECO:0000256" key="2">
    <source>
        <dbReference type="ARBA" id="ARBA00008711"/>
    </source>
</evidence>
<accession>A0A067STP5</accession>
<dbReference type="HOGENOM" id="CLU_000445_52_3_1"/>
<evidence type="ECO:0000313" key="14">
    <source>
        <dbReference type="Proteomes" id="UP000027222"/>
    </source>
</evidence>
<evidence type="ECO:0000256" key="3">
    <source>
        <dbReference type="ARBA" id="ARBA00011918"/>
    </source>
</evidence>
<dbReference type="PANTHER" id="PTHR10815:SF13">
    <property type="entry name" value="METHYLATED-DNA--PROTEIN-CYSTEINE METHYLTRANSFERASE"/>
    <property type="match status" value="1"/>
</dbReference>
<evidence type="ECO:0000313" key="13">
    <source>
        <dbReference type="EMBL" id="KDR71059.1"/>
    </source>
</evidence>
<dbReference type="InterPro" id="IPR001497">
    <property type="entry name" value="MethylDNA_cys_MeTrfase_AS"/>
</dbReference>
<dbReference type="SUPFAM" id="SSF46767">
    <property type="entry name" value="Methylated DNA-protein cysteine methyltransferase, C-terminal domain"/>
    <property type="match status" value="1"/>
</dbReference>
<dbReference type="InterPro" id="IPR036388">
    <property type="entry name" value="WH-like_DNA-bd_sf"/>
</dbReference>
<keyword evidence="6" id="KW-0808">Transferase</keyword>
<dbReference type="AlphaFoldDB" id="A0A067STP5"/>
<reference evidence="14" key="1">
    <citation type="journal article" date="2014" name="Proc. Natl. Acad. Sci. U.S.A.">
        <title>Extensive sampling of basidiomycete genomes demonstrates inadequacy of the white-rot/brown-rot paradigm for wood decay fungi.</title>
        <authorList>
            <person name="Riley R."/>
            <person name="Salamov A.A."/>
            <person name="Brown D.W."/>
            <person name="Nagy L.G."/>
            <person name="Floudas D."/>
            <person name="Held B.W."/>
            <person name="Levasseur A."/>
            <person name="Lombard V."/>
            <person name="Morin E."/>
            <person name="Otillar R."/>
            <person name="Lindquist E.A."/>
            <person name="Sun H."/>
            <person name="LaButti K.M."/>
            <person name="Schmutz J."/>
            <person name="Jabbour D."/>
            <person name="Luo H."/>
            <person name="Baker S.E."/>
            <person name="Pisabarro A.G."/>
            <person name="Walton J.D."/>
            <person name="Blanchette R.A."/>
            <person name="Henrissat B."/>
            <person name="Martin F."/>
            <person name="Cullen D."/>
            <person name="Hibbett D.S."/>
            <person name="Grigoriev I.V."/>
        </authorList>
    </citation>
    <scope>NUCLEOTIDE SEQUENCE [LARGE SCALE GENOMIC DNA]</scope>
    <source>
        <strain evidence="14">CBS 339.88</strain>
    </source>
</reference>
<evidence type="ECO:0000256" key="1">
    <source>
        <dbReference type="ARBA" id="ARBA00001286"/>
    </source>
</evidence>
<dbReference type="NCBIfam" id="TIGR00589">
    <property type="entry name" value="ogt"/>
    <property type="match status" value="1"/>
</dbReference>
<dbReference type="Gene3D" id="1.10.10.10">
    <property type="entry name" value="Winged helix-like DNA-binding domain superfamily/Winged helix DNA-binding domain"/>
    <property type="match status" value="1"/>
</dbReference>
<dbReference type="EC" id="2.1.1.63" evidence="3"/>
<dbReference type="PANTHER" id="PTHR10815">
    <property type="entry name" value="METHYLATED-DNA--PROTEIN-CYSTEINE METHYLTRANSFERASE"/>
    <property type="match status" value="1"/>
</dbReference>
<evidence type="ECO:0000256" key="4">
    <source>
        <dbReference type="ARBA" id="ARBA00015377"/>
    </source>
</evidence>
<dbReference type="OrthoDB" id="1907495at2759"/>
<feature type="domain" description="Methylated-DNA-[protein]-cysteine S-methyltransferase DNA binding" evidence="12">
    <location>
        <begin position="80"/>
        <end position="151"/>
    </location>
</feature>
<dbReference type="Pfam" id="PF01035">
    <property type="entry name" value="DNA_binding_1"/>
    <property type="match status" value="1"/>
</dbReference>
<dbReference type="GO" id="GO:0003908">
    <property type="term" value="F:methylated-DNA-[protein]-cysteine S-methyltransferase activity"/>
    <property type="evidence" value="ECO:0007669"/>
    <property type="project" value="UniProtKB-EC"/>
</dbReference>
<dbReference type="PROSITE" id="PS00374">
    <property type="entry name" value="MGMT"/>
    <property type="match status" value="1"/>
</dbReference>
<dbReference type="InterPro" id="IPR036217">
    <property type="entry name" value="MethylDNA_cys_MeTrfase_DNAb"/>
</dbReference>
<evidence type="ECO:0000259" key="12">
    <source>
        <dbReference type="Pfam" id="PF01035"/>
    </source>
</evidence>
<evidence type="ECO:0000256" key="9">
    <source>
        <dbReference type="ARBA" id="ARBA00030795"/>
    </source>
</evidence>
<keyword evidence="7" id="KW-0227">DNA damage</keyword>
<name>A0A067STP5_GALM3</name>
<protein>
    <recommendedName>
        <fullName evidence="4">Methylated-DNA--protein-cysteine methyltransferase</fullName>
        <ecNumber evidence="3">2.1.1.63</ecNumber>
    </recommendedName>
    <alternativeName>
        <fullName evidence="9">6-O-methylguanine-DNA methyltransferase</fullName>
    </alternativeName>
    <alternativeName>
        <fullName evidence="10">O-6-methylguanine-DNA-alkyltransferase</fullName>
    </alternativeName>
</protein>
<dbReference type="GO" id="GO:0032259">
    <property type="term" value="P:methylation"/>
    <property type="evidence" value="ECO:0007669"/>
    <property type="project" value="UniProtKB-KW"/>
</dbReference>
<evidence type="ECO:0000256" key="5">
    <source>
        <dbReference type="ARBA" id="ARBA00022603"/>
    </source>
</evidence>
<evidence type="ECO:0000256" key="7">
    <source>
        <dbReference type="ARBA" id="ARBA00022763"/>
    </source>
</evidence>
<dbReference type="GO" id="GO:0006281">
    <property type="term" value="P:DNA repair"/>
    <property type="evidence" value="ECO:0007669"/>
    <property type="project" value="UniProtKB-KW"/>
</dbReference>
<evidence type="ECO:0000256" key="10">
    <source>
        <dbReference type="ARBA" id="ARBA00031621"/>
    </source>
</evidence>
<comment type="catalytic activity">
    <reaction evidence="1">
        <text>a 4-O-methyl-thymidine in DNA + L-cysteinyl-[protein] = a thymidine in DNA + S-methyl-L-cysteinyl-[protein]</text>
        <dbReference type="Rhea" id="RHEA:53428"/>
        <dbReference type="Rhea" id="RHEA-COMP:10131"/>
        <dbReference type="Rhea" id="RHEA-COMP:10132"/>
        <dbReference type="Rhea" id="RHEA-COMP:13555"/>
        <dbReference type="Rhea" id="RHEA-COMP:13556"/>
        <dbReference type="ChEBI" id="CHEBI:29950"/>
        <dbReference type="ChEBI" id="CHEBI:82612"/>
        <dbReference type="ChEBI" id="CHEBI:137386"/>
        <dbReference type="ChEBI" id="CHEBI:137387"/>
        <dbReference type="EC" id="2.1.1.63"/>
    </reaction>
</comment>
<proteinExistence type="inferred from homology"/>
<evidence type="ECO:0000256" key="8">
    <source>
        <dbReference type="ARBA" id="ARBA00023204"/>
    </source>
</evidence>
<keyword evidence="14" id="KW-1185">Reference proteome</keyword>
<gene>
    <name evidence="13" type="ORF">GALMADRAFT_254229</name>
</gene>
<evidence type="ECO:0000256" key="6">
    <source>
        <dbReference type="ARBA" id="ARBA00022679"/>
    </source>
</evidence>
<dbReference type="InterPro" id="IPR014048">
    <property type="entry name" value="MethylDNA_cys_MeTrfase_DNA-bd"/>
</dbReference>
<sequence>MPVQRTKSNKVCETIKTPTEKSAVDPEQFALDSLQDIKVQTPIELEAACNMTQDTHHYPSAVQERDVYRTKTGKKLTAHQWAVYDFTRTIPRGKVATYKEVSSAVGGSPRSVGSALRNNPFSPYIPCHRVIASNLFIGGFFGEWGKNHKTGTRYNEKVDMLIQEGVHFDDSGHLLSADEILWKP</sequence>
<comment type="similarity">
    <text evidence="2">Belongs to the MGMT family.</text>
</comment>
<keyword evidence="5" id="KW-0489">Methyltransferase</keyword>
<dbReference type="CDD" id="cd06445">
    <property type="entry name" value="ATase"/>
    <property type="match status" value="1"/>
</dbReference>